<organism evidence="15 16">
    <name type="scientific">Trichomonas vaginalis (strain ATCC PRA-98 / G3)</name>
    <dbReference type="NCBI Taxonomy" id="412133"/>
    <lineage>
        <taxon>Eukaryota</taxon>
        <taxon>Metamonada</taxon>
        <taxon>Parabasalia</taxon>
        <taxon>Trichomonadida</taxon>
        <taxon>Trichomonadidae</taxon>
        <taxon>Trichomonas</taxon>
    </lineage>
</organism>
<keyword evidence="8" id="KW-0443">Lipid metabolism</keyword>
<gene>
    <name evidence="15" type="ORF">TVAG_271700</name>
</gene>
<sequence>MSFLRSSTPLKSKEFQNQNDISHISDEEFESLKAPYQFTTQQKLYHFLCFIVFFGIIRLLLIVFIVIFASFLILGYKFALTAFQFPSKAGKSFCLSIARFGIRSVLFLLGIVYINTDGQFDDGARFVISNHIGLLDAFVILYFHDLTIIVDQVYRTYPFISLLLDSVNAVYIDPRKPKYRTKMIIDVVDDFSNSPVLVFPEGAPSGRGAALMKYEKTAFSTPYKVQPITMRYHMFGVPYGYNTYGYQGENLFYYIYRLLSMPPSLLSIHFLPYMSMEKDAKSEVKAFSHNAQLNMANFIGIRAVDHSCSVMKKDKTD</sequence>
<evidence type="ECO:0000256" key="9">
    <source>
        <dbReference type="ARBA" id="ARBA00023136"/>
    </source>
</evidence>
<reference evidence="15" key="1">
    <citation type="submission" date="2006-10" db="EMBL/GenBank/DDBJ databases">
        <authorList>
            <person name="Amadeo P."/>
            <person name="Zhao Q."/>
            <person name="Wortman J."/>
            <person name="Fraser-Liggett C."/>
            <person name="Carlton J."/>
        </authorList>
    </citation>
    <scope>NUCLEOTIDE SEQUENCE</scope>
    <source>
        <strain evidence="15">G3</strain>
    </source>
</reference>
<evidence type="ECO:0000256" key="2">
    <source>
        <dbReference type="ARBA" id="ARBA00005189"/>
    </source>
</evidence>
<evidence type="ECO:0000313" key="16">
    <source>
        <dbReference type="Proteomes" id="UP000001542"/>
    </source>
</evidence>
<keyword evidence="9 13" id="KW-0472">Membrane</keyword>
<feature type="domain" description="Phospholipid/glycerol acyltransferase" evidence="14">
    <location>
        <begin position="125"/>
        <end position="233"/>
    </location>
</feature>
<proteinExistence type="inferred from homology"/>
<comment type="subcellular location">
    <subcellularLocation>
        <location evidence="1">Membrane</location>
    </subcellularLocation>
</comment>
<keyword evidence="5" id="KW-0808">Transferase</keyword>
<dbReference type="VEuPathDB" id="TrichDB:TVAG_271700"/>
<evidence type="ECO:0000256" key="3">
    <source>
        <dbReference type="ARBA" id="ARBA00008655"/>
    </source>
</evidence>
<accession>A2E5R7</accession>
<dbReference type="EMBL" id="DS113309">
    <property type="protein sequence ID" value="EAY11987.1"/>
    <property type="molecule type" value="Genomic_DNA"/>
</dbReference>
<dbReference type="InterPro" id="IPR002123">
    <property type="entry name" value="Plipid/glycerol_acylTrfase"/>
</dbReference>
<keyword evidence="6 13" id="KW-0812">Transmembrane</keyword>
<feature type="transmembrane region" description="Helical" evidence="13">
    <location>
        <begin position="156"/>
        <end position="173"/>
    </location>
</feature>
<keyword evidence="4" id="KW-0444">Lipid biosynthesis</keyword>
<dbReference type="KEGG" id="tva:4769947"/>
<protein>
    <submittedName>
        <fullName evidence="15">Acyltransferase family protein</fullName>
    </submittedName>
</protein>
<dbReference type="PANTHER" id="PTHR23063:SF52">
    <property type="entry name" value="LYSOPHOSPHATIDYLCHOLINE ACYLTRANSFERASE"/>
    <property type="match status" value="1"/>
</dbReference>
<dbReference type="GO" id="GO:0008374">
    <property type="term" value="F:O-acyltransferase activity"/>
    <property type="evidence" value="ECO:0007669"/>
    <property type="project" value="InterPro"/>
</dbReference>
<evidence type="ECO:0000259" key="14">
    <source>
        <dbReference type="SMART" id="SM00563"/>
    </source>
</evidence>
<keyword evidence="12 15" id="KW-0012">Acyltransferase</keyword>
<dbReference type="eggNOG" id="KOG4666">
    <property type="taxonomic scope" value="Eukaryota"/>
</dbReference>
<evidence type="ECO:0000256" key="13">
    <source>
        <dbReference type="SAM" id="Phobius"/>
    </source>
</evidence>
<evidence type="ECO:0000256" key="4">
    <source>
        <dbReference type="ARBA" id="ARBA00022516"/>
    </source>
</evidence>
<evidence type="ECO:0000256" key="5">
    <source>
        <dbReference type="ARBA" id="ARBA00022679"/>
    </source>
</evidence>
<evidence type="ECO:0000256" key="11">
    <source>
        <dbReference type="ARBA" id="ARBA00023264"/>
    </source>
</evidence>
<dbReference type="AlphaFoldDB" id="A2E5R7"/>
<dbReference type="CDD" id="cd07991">
    <property type="entry name" value="LPLAT_LPCAT1-like"/>
    <property type="match status" value="1"/>
</dbReference>
<evidence type="ECO:0000256" key="6">
    <source>
        <dbReference type="ARBA" id="ARBA00022692"/>
    </source>
</evidence>
<dbReference type="SUPFAM" id="SSF69593">
    <property type="entry name" value="Glycerol-3-phosphate (1)-acyltransferase"/>
    <property type="match status" value="1"/>
</dbReference>
<dbReference type="VEuPathDB" id="TrichDB:TVAGG3_0257130"/>
<evidence type="ECO:0000256" key="7">
    <source>
        <dbReference type="ARBA" id="ARBA00022989"/>
    </source>
</evidence>
<dbReference type="RefSeq" id="XP_001324210.1">
    <property type="nucleotide sequence ID" value="XM_001324175.1"/>
</dbReference>
<name>A2E5R7_TRIV3</name>
<feature type="transmembrane region" description="Helical" evidence="13">
    <location>
        <begin position="47"/>
        <end position="76"/>
    </location>
</feature>
<dbReference type="GO" id="GO:0016020">
    <property type="term" value="C:membrane"/>
    <property type="evidence" value="ECO:0007669"/>
    <property type="project" value="UniProtKB-SubCell"/>
</dbReference>
<feature type="transmembrane region" description="Helical" evidence="13">
    <location>
        <begin position="96"/>
        <end position="114"/>
    </location>
</feature>
<evidence type="ECO:0000256" key="8">
    <source>
        <dbReference type="ARBA" id="ARBA00023098"/>
    </source>
</evidence>
<dbReference type="GO" id="GO:0008654">
    <property type="term" value="P:phospholipid biosynthetic process"/>
    <property type="evidence" value="ECO:0007669"/>
    <property type="project" value="UniProtKB-KW"/>
</dbReference>
<dbReference type="SMART" id="SM00563">
    <property type="entry name" value="PlsC"/>
    <property type="match status" value="1"/>
</dbReference>
<comment type="similarity">
    <text evidence="3">Belongs to the 1-acyl-sn-glycerol-3-phosphate acyltransferase family.</text>
</comment>
<keyword evidence="10" id="KW-0594">Phospholipid biosynthesis</keyword>
<dbReference type="OrthoDB" id="10051137at2759"/>
<keyword evidence="11" id="KW-1208">Phospholipid metabolism</keyword>
<evidence type="ECO:0000256" key="10">
    <source>
        <dbReference type="ARBA" id="ARBA00023209"/>
    </source>
</evidence>
<dbReference type="PANTHER" id="PTHR23063">
    <property type="entry name" value="PHOSPHOLIPID ACYLTRANSFERASE"/>
    <property type="match status" value="1"/>
</dbReference>
<feature type="transmembrane region" description="Helical" evidence="13">
    <location>
        <begin position="126"/>
        <end position="144"/>
    </location>
</feature>
<dbReference type="InterPro" id="IPR045252">
    <property type="entry name" value="LPCAT1-like"/>
</dbReference>
<keyword evidence="16" id="KW-1185">Reference proteome</keyword>
<keyword evidence="7 13" id="KW-1133">Transmembrane helix</keyword>
<comment type="pathway">
    <text evidence="2">Lipid metabolism.</text>
</comment>
<evidence type="ECO:0000313" key="15">
    <source>
        <dbReference type="EMBL" id="EAY11987.1"/>
    </source>
</evidence>
<dbReference type="InParanoid" id="A2E5R7"/>
<reference evidence="15" key="2">
    <citation type="journal article" date="2007" name="Science">
        <title>Draft genome sequence of the sexually transmitted pathogen Trichomonas vaginalis.</title>
        <authorList>
            <person name="Carlton J.M."/>
            <person name="Hirt R.P."/>
            <person name="Silva J.C."/>
            <person name="Delcher A.L."/>
            <person name="Schatz M."/>
            <person name="Zhao Q."/>
            <person name="Wortman J.R."/>
            <person name="Bidwell S.L."/>
            <person name="Alsmark U.C.M."/>
            <person name="Besteiro S."/>
            <person name="Sicheritz-Ponten T."/>
            <person name="Noel C.J."/>
            <person name="Dacks J.B."/>
            <person name="Foster P.G."/>
            <person name="Simillion C."/>
            <person name="Van de Peer Y."/>
            <person name="Miranda-Saavedra D."/>
            <person name="Barton G.J."/>
            <person name="Westrop G.D."/>
            <person name="Mueller S."/>
            <person name="Dessi D."/>
            <person name="Fiori P.L."/>
            <person name="Ren Q."/>
            <person name="Paulsen I."/>
            <person name="Zhang H."/>
            <person name="Bastida-Corcuera F.D."/>
            <person name="Simoes-Barbosa A."/>
            <person name="Brown M.T."/>
            <person name="Hayes R.D."/>
            <person name="Mukherjee M."/>
            <person name="Okumura C.Y."/>
            <person name="Schneider R."/>
            <person name="Smith A.J."/>
            <person name="Vanacova S."/>
            <person name="Villalvazo M."/>
            <person name="Haas B.J."/>
            <person name="Pertea M."/>
            <person name="Feldblyum T.V."/>
            <person name="Utterback T.R."/>
            <person name="Shu C.L."/>
            <person name="Osoegawa K."/>
            <person name="de Jong P.J."/>
            <person name="Hrdy I."/>
            <person name="Horvathova L."/>
            <person name="Zubacova Z."/>
            <person name="Dolezal P."/>
            <person name="Malik S.B."/>
            <person name="Logsdon J.M. Jr."/>
            <person name="Henze K."/>
            <person name="Gupta A."/>
            <person name="Wang C.C."/>
            <person name="Dunne R.L."/>
            <person name="Upcroft J.A."/>
            <person name="Upcroft P."/>
            <person name="White O."/>
            <person name="Salzberg S.L."/>
            <person name="Tang P."/>
            <person name="Chiu C.-H."/>
            <person name="Lee Y.-S."/>
            <person name="Embley T.M."/>
            <person name="Coombs G.H."/>
            <person name="Mottram J.C."/>
            <person name="Tachezy J."/>
            <person name="Fraser-Liggett C.M."/>
            <person name="Johnson P.J."/>
        </authorList>
    </citation>
    <scope>NUCLEOTIDE SEQUENCE [LARGE SCALE GENOMIC DNA]</scope>
    <source>
        <strain evidence="15">G3</strain>
    </source>
</reference>
<dbReference type="STRING" id="5722.A2E5R7"/>
<dbReference type="Proteomes" id="UP000001542">
    <property type="component" value="Unassembled WGS sequence"/>
</dbReference>
<dbReference type="Pfam" id="PF01553">
    <property type="entry name" value="Acyltransferase"/>
    <property type="match status" value="1"/>
</dbReference>
<evidence type="ECO:0000256" key="1">
    <source>
        <dbReference type="ARBA" id="ARBA00004370"/>
    </source>
</evidence>
<evidence type="ECO:0000256" key="12">
    <source>
        <dbReference type="ARBA" id="ARBA00023315"/>
    </source>
</evidence>